<keyword evidence="4" id="KW-1185">Reference proteome</keyword>
<dbReference type="AlphaFoldDB" id="A0A1E5GGC3"/>
<dbReference type="InterPro" id="IPR001296">
    <property type="entry name" value="Glyco_trans_1"/>
</dbReference>
<comment type="caution">
    <text evidence="3">The sequence shown here is derived from an EMBL/GenBank/DDBJ whole genome shotgun (WGS) entry which is preliminary data.</text>
</comment>
<dbReference type="STRING" id="903984.BCR21_05895"/>
<dbReference type="GO" id="GO:0016757">
    <property type="term" value="F:glycosyltransferase activity"/>
    <property type="evidence" value="ECO:0007669"/>
    <property type="project" value="InterPro"/>
</dbReference>
<feature type="domain" description="Glycosyl transferase family 1" evidence="1">
    <location>
        <begin position="187"/>
        <end position="307"/>
    </location>
</feature>
<gene>
    <name evidence="3" type="ORF">BCR21_05895</name>
</gene>
<dbReference type="RefSeq" id="WP_069645618.1">
    <property type="nucleotide sequence ID" value="NZ_MIJZ01000012.1"/>
</dbReference>
<dbReference type="Proteomes" id="UP000094068">
    <property type="component" value="Unassembled WGS sequence"/>
</dbReference>
<dbReference type="PANTHER" id="PTHR45947">
    <property type="entry name" value="SULFOQUINOVOSYL TRANSFERASE SQD2"/>
    <property type="match status" value="1"/>
</dbReference>
<evidence type="ECO:0000259" key="1">
    <source>
        <dbReference type="Pfam" id="PF00534"/>
    </source>
</evidence>
<reference evidence="4" key="1">
    <citation type="submission" date="2016-09" db="EMBL/GenBank/DDBJ databases">
        <authorList>
            <person name="Gulvik C.A."/>
        </authorList>
    </citation>
    <scope>NUCLEOTIDE SEQUENCE [LARGE SCALE GENOMIC DNA]</scope>
    <source>
        <strain evidence="4">DSM 23328</strain>
    </source>
</reference>
<dbReference type="OrthoDB" id="9804196at2"/>
<accession>A0A1E5GGC3</accession>
<dbReference type="InterPro" id="IPR028098">
    <property type="entry name" value="Glyco_trans_4-like_N"/>
</dbReference>
<dbReference type="SUPFAM" id="SSF53756">
    <property type="entry name" value="UDP-Glycosyltransferase/glycogen phosphorylase"/>
    <property type="match status" value="1"/>
</dbReference>
<feature type="domain" description="Glycosyltransferase subfamily 4-like N-terminal" evidence="2">
    <location>
        <begin position="20"/>
        <end position="178"/>
    </location>
</feature>
<dbReference type="Pfam" id="PF13439">
    <property type="entry name" value="Glyco_transf_4"/>
    <property type="match status" value="1"/>
</dbReference>
<evidence type="ECO:0008006" key="5">
    <source>
        <dbReference type="Google" id="ProtNLM"/>
    </source>
</evidence>
<evidence type="ECO:0000259" key="2">
    <source>
        <dbReference type="Pfam" id="PF13439"/>
    </source>
</evidence>
<dbReference type="EMBL" id="MIJZ01000012">
    <property type="protein sequence ID" value="OEG11762.1"/>
    <property type="molecule type" value="Genomic_DNA"/>
</dbReference>
<dbReference type="PANTHER" id="PTHR45947:SF3">
    <property type="entry name" value="SULFOQUINOVOSYL TRANSFERASE SQD2"/>
    <property type="match status" value="1"/>
</dbReference>
<evidence type="ECO:0000313" key="3">
    <source>
        <dbReference type="EMBL" id="OEG11762.1"/>
    </source>
</evidence>
<sequence length="372" mass="42747">MDDEKKIIRVAMIMGKMIGGGIEAVVMNYYRQIDHSKIQFDFIIDSDSTIVPKEEITQLGGRIFEVSPYQSIRRYNKDLESLFNKEHYQIVHSHINSLSFFPLRIAKKCGVPIRIAHNHSTAAPGETKKNAMKYILRLFSTIYPTHYAAPTLYAGRWLFGKKIASTQLEIIKNAIELEKFDYDPIVRNTLRNELGFTKDDFVIGNIGRFVWQKNQAFIVELFNEVLKKKGNAKLLLIGEGPLKLELEKKVLAYGIGDKVTFFSNTDNIHEYYQIMDIFLFPSNYEGLGMVAVEAQISGLPVITSTKVPIDAKISNRFYQIDLMKPRERWIECFLTIPVEKRVGNISEADNNGYNIYTEASKLLNYYVTLLKK</sequence>
<dbReference type="Pfam" id="PF00534">
    <property type="entry name" value="Glycos_transf_1"/>
    <property type="match status" value="1"/>
</dbReference>
<proteinExistence type="predicted"/>
<evidence type="ECO:0000313" key="4">
    <source>
        <dbReference type="Proteomes" id="UP000094068"/>
    </source>
</evidence>
<name>A0A1E5GGC3_9ENTE</name>
<dbReference type="Gene3D" id="3.40.50.2000">
    <property type="entry name" value="Glycogen Phosphorylase B"/>
    <property type="match status" value="2"/>
</dbReference>
<protein>
    <recommendedName>
        <fullName evidence="5">Glycosyl transferase family 1</fullName>
    </recommendedName>
</protein>
<organism evidence="3 4">
    <name type="scientific">Enterococcus ureasiticus</name>
    <dbReference type="NCBI Taxonomy" id="903984"/>
    <lineage>
        <taxon>Bacteria</taxon>
        <taxon>Bacillati</taxon>
        <taxon>Bacillota</taxon>
        <taxon>Bacilli</taxon>
        <taxon>Lactobacillales</taxon>
        <taxon>Enterococcaceae</taxon>
        <taxon>Enterococcus</taxon>
    </lineage>
</organism>
<dbReference type="InterPro" id="IPR050194">
    <property type="entry name" value="Glycosyltransferase_grp1"/>
</dbReference>